<sequence length="204" mass="21364">MGRPEQYQRRERGATLVFALCLLVAILLLGVSAAQMALQGEKAARGERDRHIAFQAAEEALMDAQHDIEGLPGLPGRSTVFAPDSAAGFAAACKGEPGLCLPAASGAPPVWLGTDLGVADSGTVAYGQFTGAAMQTGQGFLPFKKPRYMIELLPFHPPGEEAGAAVGVPSGAGYLYRVTAIGFGAQEDTQVVLQTFYRKQGETP</sequence>
<dbReference type="RefSeq" id="WP_065305986.1">
    <property type="nucleotide sequence ID" value="NZ_LOCQ01000032.1"/>
</dbReference>
<dbReference type="Proteomes" id="UP000092713">
    <property type="component" value="Unassembled WGS sequence"/>
</dbReference>
<dbReference type="Pfam" id="PF13681">
    <property type="entry name" value="PilX"/>
    <property type="match status" value="1"/>
</dbReference>
<organism evidence="3 4">
    <name type="scientific">Janthinobacterium psychrotolerans</name>
    <dbReference type="NCBI Taxonomy" id="1747903"/>
    <lineage>
        <taxon>Bacteria</taxon>
        <taxon>Pseudomonadati</taxon>
        <taxon>Pseudomonadota</taxon>
        <taxon>Betaproteobacteria</taxon>
        <taxon>Burkholderiales</taxon>
        <taxon>Oxalobacteraceae</taxon>
        <taxon>Janthinobacterium</taxon>
    </lineage>
</organism>
<dbReference type="InterPro" id="IPR025205">
    <property type="entry name" value="PilX/PilW_C"/>
</dbReference>
<comment type="caution">
    <text evidence="3">The sequence shown here is derived from an EMBL/GenBank/DDBJ whole genome shotgun (WGS) entry which is preliminary data.</text>
</comment>
<name>A0A1A7C6A5_9BURK</name>
<evidence type="ECO:0000313" key="4">
    <source>
        <dbReference type="Proteomes" id="UP000092713"/>
    </source>
</evidence>
<gene>
    <name evidence="3" type="ORF">ASR47_103116</name>
</gene>
<accession>A0A1A7C6A5</accession>
<keyword evidence="4" id="KW-1185">Reference proteome</keyword>
<dbReference type="InterPro" id="IPR025746">
    <property type="entry name" value="PilX_N_dom"/>
</dbReference>
<dbReference type="PATRIC" id="fig|1747903.4.peg.5111"/>
<reference evidence="3 4" key="1">
    <citation type="submission" date="2016-04" db="EMBL/GenBank/DDBJ databases">
        <title>Draft genome sequence of Janthinobacterium psychrotolerans sp. nov., isolated from freshwater sediments in Denmark.</title>
        <authorList>
            <person name="Gong X."/>
            <person name="Skrivergaard S."/>
            <person name="Korsgaard B.S."/>
            <person name="Schreiber L."/>
            <person name="Marshall I.P."/>
            <person name="Finster K."/>
            <person name="Schramm A."/>
        </authorList>
    </citation>
    <scope>NUCLEOTIDE SEQUENCE [LARGE SCALE GENOMIC DNA]</scope>
    <source>
        <strain evidence="3 4">S3-2</strain>
    </source>
</reference>
<dbReference type="Pfam" id="PF14341">
    <property type="entry name" value="PilX_N"/>
    <property type="match status" value="1"/>
</dbReference>
<dbReference type="STRING" id="1747903.ASR47_103116"/>
<feature type="domain" description="PilX/PilW C-terminal" evidence="1">
    <location>
        <begin position="97"/>
        <end position="199"/>
    </location>
</feature>
<dbReference type="OrthoDB" id="5405962at2"/>
<feature type="domain" description="Type 4 fimbrial biogenesis protein PilX N-terminal" evidence="2">
    <location>
        <begin position="12"/>
        <end position="58"/>
    </location>
</feature>
<evidence type="ECO:0000259" key="2">
    <source>
        <dbReference type="Pfam" id="PF14341"/>
    </source>
</evidence>
<proteinExistence type="predicted"/>
<protein>
    <submittedName>
        <fullName evidence="3">Type IV pilus assembly protein PilX</fullName>
    </submittedName>
</protein>
<evidence type="ECO:0000259" key="1">
    <source>
        <dbReference type="Pfam" id="PF13681"/>
    </source>
</evidence>
<dbReference type="EMBL" id="LOCQ01000032">
    <property type="protein sequence ID" value="OBV41431.1"/>
    <property type="molecule type" value="Genomic_DNA"/>
</dbReference>
<dbReference type="AlphaFoldDB" id="A0A1A7C6A5"/>
<evidence type="ECO:0000313" key="3">
    <source>
        <dbReference type="EMBL" id="OBV41431.1"/>
    </source>
</evidence>